<dbReference type="PaxDb" id="4577-GRMZM2G351827_P01"/>
<dbReference type="EMBL" id="CM000784">
    <property type="protein sequence ID" value="AQK92774.1"/>
    <property type="molecule type" value="Genomic_DNA"/>
</dbReference>
<sequence length="172" mass="17489">MEHKQAREAVDLAAGGCGEEGSPQADAKRLRPQDLLDMLEDDTDTAAVGDLASVMRRASDDELGLPPSGAASSSEEEAGRAGAPKLALDGQIWAFEGGGILSFLAGGGMDWAAVSGSPSWGAAATDPGSTMLSFAGLSSSATDAEVRLQDFVAGRVEVEATAASITHGRGRR</sequence>
<dbReference type="InParanoid" id="A0A1D6FM82"/>
<feature type="region of interest" description="Disordered" evidence="1">
    <location>
        <begin position="58"/>
        <end position="83"/>
    </location>
</feature>
<dbReference type="ExpressionAtlas" id="A0A1D6FM82">
    <property type="expression patterns" value="baseline and differential"/>
</dbReference>
<evidence type="ECO:0000313" key="2">
    <source>
        <dbReference type="EMBL" id="AQK92774.1"/>
    </source>
</evidence>
<organism evidence="2">
    <name type="scientific">Zea mays</name>
    <name type="common">Maize</name>
    <dbReference type="NCBI Taxonomy" id="4577"/>
    <lineage>
        <taxon>Eukaryota</taxon>
        <taxon>Viridiplantae</taxon>
        <taxon>Streptophyta</taxon>
        <taxon>Embryophyta</taxon>
        <taxon>Tracheophyta</taxon>
        <taxon>Spermatophyta</taxon>
        <taxon>Magnoliopsida</taxon>
        <taxon>Liliopsida</taxon>
        <taxon>Poales</taxon>
        <taxon>Poaceae</taxon>
        <taxon>PACMAD clade</taxon>
        <taxon>Panicoideae</taxon>
        <taxon>Andropogonodae</taxon>
        <taxon>Andropogoneae</taxon>
        <taxon>Tripsacinae</taxon>
        <taxon>Zea</taxon>
    </lineage>
</organism>
<dbReference type="STRING" id="4577.A0A1D6FM82"/>
<proteinExistence type="predicted"/>
<feature type="region of interest" description="Disordered" evidence="1">
    <location>
        <begin position="1"/>
        <end position="42"/>
    </location>
</feature>
<feature type="compositionally biased region" description="Basic and acidic residues" evidence="1">
    <location>
        <begin position="1"/>
        <end position="10"/>
    </location>
</feature>
<accession>A0A1D6FM82</accession>
<protein>
    <submittedName>
        <fullName evidence="2">Uncharacterized protein</fullName>
    </submittedName>
</protein>
<dbReference type="AlphaFoldDB" id="A0A1D6FM82"/>
<evidence type="ECO:0000256" key="1">
    <source>
        <dbReference type="SAM" id="MobiDB-lite"/>
    </source>
</evidence>
<gene>
    <name evidence="2" type="ORF">ZEAMMB73_Zm00001d009825</name>
</gene>
<name>A0A1D6FM82_MAIZE</name>
<reference evidence="2" key="1">
    <citation type="submission" date="2015-12" db="EMBL/GenBank/DDBJ databases">
        <title>Update maize B73 reference genome by single molecule sequencing technologies.</title>
        <authorList>
            <consortium name="Maize Genome Sequencing Project"/>
            <person name="Ware D."/>
        </authorList>
    </citation>
    <scope>NUCLEOTIDE SEQUENCE</scope>
    <source>
        <tissue evidence="2">Seedling</tissue>
    </source>
</reference>